<dbReference type="KEGG" id="bdw:94334791"/>
<dbReference type="Proteomes" id="UP001214638">
    <property type="component" value="Unassembled WGS sequence"/>
</dbReference>
<accession>A0AAD9PMG0</accession>
<evidence type="ECO:0000313" key="3">
    <source>
        <dbReference type="Proteomes" id="UP001214638"/>
    </source>
</evidence>
<dbReference type="AlphaFoldDB" id="A0AAD9PMG0"/>
<comment type="caution">
    <text evidence="2">The sequence shown here is derived from an EMBL/GenBank/DDBJ whole genome shotgun (WGS) entry which is preliminary data.</text>
</comment>
<keyword evidence="1" id="KW-0812">Transmembrane</keyword>
<keyword evidence="3" id="KW-1185">Reference proteome</keyword>
<feature type="transmembrane region" description="Helical" evidence="1">
    <location>
        <begin position="226"/>
        <end position="244"/>
    </location>
</feature>
<sequence>MTVISYSLVAQEDTVIADYIAPRASEGSGNGFNVNLDAVARNYLIKVPRTNCNGSTVILGHYFYHNELESSISRQVLKNTSKRGEFVTRILNTLVTEYNITNYKLKSIESNLLQTTDTLRGNISELRFFLRIPGNILERGELLDSIALVLSFLDDSVLVLLFTLKLEKMITLSRFFLLRHLLKPKHHATAAFFPALLMGGVLGKTSTNIYNAIKRHLFRKPAIQSAIYFILGMAIGILIGTHFHEAFSGIAKSLAALLASPKQEEKENGPG</sequence>
<organism evidence="2 3">
    <name type="scientific">Babesia duncani</name>
    <dbReference type="NCBI Taxonomy" id="323732"/>
    <lineage>
        <taxon>Eukaryota</taxon>
        <taxon>Sar</taxon>
        <taxon>Alveolata</taxon>
        <taxon>Apicomplexa</taxon>
        <taxon>Aconoidasida</taxon>
        <taxon>Piroplasmida</taxon>
        <taxon>Babesiidae</taxon>
        <taxon>Babesia</taxon>
    </lineage>
</organism>
<gene>
    <name evidence="2" type="ORF">BdWA1_000493</name>
</gene>
<proteinExistence type="predicted"/>
<dbReference type="EMBL" id="JALLKP010000001">
    <property type="protein sequence ID" value="KAK2197493.1"/>
    <property type="molecule type" value="Genomic_DNA"/>
</dbReference>
<protein>
    <submittedName>
        <fullName evidence="2">Uncharacterized protein</fullName>
    </submittedName>
</protein>
<dbReference type="RefSeq" id="XP_067804335.1">
    <property type="nucleotide sequence ID" value="XM_067945544.1"/>
</dbReference>
<name>A0AAD9PMG0_9APIC</name>
<evidence type="ECO:0000313" key="2">
    <source>
        <dbReference type="EMBL" id="KAK2197493.1"/>
    </source>
</evidence>
<keyword evidence="1" id="KW-0472">Membrane</keyword>
<dbReference type="GeneID" id="94334791"/>
<feature type="transmembrane region" description="Helical" evidence="1">
    <location>
        <begin position="186"/>
        <end position="205"/>
    </location>
</feature>
<keyword evidence="1" id="KW-1133">Transmembrane helix</keyword>
<evidence type="ECO:0000256" key="1">
    <source>
        <dbReference type="SAM" id="Phobius"/>
    </source>
</evidence>
<reference evidence="2" key="1">
    <citation type="journal article" date="2023" name="Nat. Microbiol.">
        <title>Babesia duncani multi-omics identifies virulence factors and drug targets.</title>
        <authorList>
            <person name="Singh P."/>
            <person name="Lonardi S."/>
            <person name="Liang Q."/>
            <person name="Vydyam P."/>
            <person name="Khabirova E."/>
            <person name="Fang T."/>
            <person name="Gihaz S."/>
            <person name="Thekkiniath J."/>
            <person name="Munshi M."/>
            <person name="Abel S."/>
            <person name="Ciampossin L."/>
            <person name="Batugedara G."/>
            <person name="Gupta M."/>
            <person name="Lu X.M."/>
            <person name="Lenz T."/>
            <person name="Chakravarty S."/>
            <person name="Cornillot E."/>
            <person name="Hu Y."/>
            <person name="Ma W."/>
            <person name="Gonzalez L.M."/>
            <person name="Sanchez S."/>
            <person name="Estrada K."/>
            <person name="Sanchez-Flores A."/>
            <person name="Montero E."/>
            <person name="Harb O.S."/>
            <person name="Le Roch K.G."/>
            <person name="Mamoun C.B."/>
        </authorList>
    </citation>
    <scope>NUCLEOTIDE SEQUENCE</scope>
    <source>
        <strain evidence="2">WA1</strain>
    </source>
</reference>